<evidence type="ECO:0000256" key="1">
    <source>
        <dbReference type="ARBA" id="ARBA00022670"/>
    </source>
</evidence>
<sequence>MGLVAGSWIPQENLLKITHYEPCLNIASSTTHCDMCPISQAKAADLIHQKELDILGWFHSHPTFAPEPSQQDLDTQRVVQQWIGYGKPCLGVILSPFTLSGALIASPFRCLIVDERPNFEDLFVPYRFKVDIDPIEFQLSTFLEDLRRVHEAEVGCSNERRVDFNKPYSKESKLSYLDKYITSVRMHLARCGIFASSACDKIEQGILSVFD</sequence>
<accession>A0A9P0KKM9</accession>
<dbReference type="PANTHER" id="PTHR10410">
    <property type="entry name" value="EUKARYOTIC TRANSLATION INITIATION FACTOR 3 -RELATED"/>
    <property type="match status" value="1"/>
</dbReference>
<evidence type="ECO:0000256" key="2">
    <source>
        <dbReference type="ARBA" id="ARBA00022723"/>
    </source>
</evidence>
<dbReference type="Pfam" id="PF14464">
    <property type="entry name" value="Prok-JAB"/>
    <property type="match status" value="1"/>
</dbReference>
<dbReference type="Proteomes" id="UP001152888">
    <property type="component" value="Unassembled WGS sequence"/>
</dbReference>
<evidence type="ECO:0000313" key="7">
    <source>
        <dbReference type="EMBL" id="CAH1976817.1"/>
    </source>
</evidence>
<feature type="domain" description="MPN" evidence="6">
    <location>
        <begin position="1"/>
        <end position="114"/>
    </location>
</feature>
<reference evidence="7" key="1">
    <citation type="submission" date="2022-03" db="EMBL/GenBank/DDBJ databases">
        <authorList>
            <person name="Sayadi A."/>
        </authorList>
    </citation>
    <scope>NUCLEOTIDE SEQUENCE</scope>
</reference>
<comment type="caution">
    <text evidence="7">The sequence shown here is derived from an EMBL/GenBank/DDBJ whole genome shotgun (WGS) entry which is preliminary data.</text>
</comment>
<dbReference type="GO" id="GO:0008237">
    <property type="term" value="F:metallopeptidase activity"/>
    <property type="evidence" value="ECO:0007669"/>
    <property type="project" value="UniProtKB-KW"/>
</dbReference>
<dbReference type="EMBL" id="CAKOFQ010006851">
    <property type="protein sequence ID" value="CAH1976817.1"/>
    <property type="molecule type" value="Genomic_DNA"/>
</dbReference>
<keyword evidence="8" id="KW-1185">Reference proteome</keyword>
<dbReference type="InterPro" id="IPR050242">
    <property type="entry name" value="JAMM_MPN+_peptidase_M67A"/>
</dbReference>
<dbReference type="AlphaFoldDB" id="A0A9P0KKM9"/>
<organism evidence="7 8">
    <name type="scientific">Acanthoscelides obtectus</name>
    <name type="common">Bean weevil</name>
    <name type="synonym">Bruchus obtectus</name>
    <dbReference type="NCBI Taxonomy" id="200917"/>
    <lineage>
        <taxon>Eukaryota</taxon>
        <taxon>Metazoa</taxon>
        <taxon>Ecdysozoa</taxon>
        <taxon>Arthropoda</taxon>
        <taxon>Hexapoda</taxon>
        <taxon>Insecta</taxon>
        <taxon>Pterygota</taxon>
        <taxon>Neoptera</taxon>
        <taxon>Endopterygota</taxon>
        <taxon>Coleoptera</taxon>
        <taxon>Polyphaga</taxon>
        <taxon>Cucujiformia</taxon>
        <taxon>Chrysomeloidea</taxon>
        <taxon>Chrysomelidae</taxon>
        <taxon>Bruchinae</taxon>
        <taxon>Bruchini</taxon>
        <taxon>Acanthoscelides</taxon>
    </lineage>
</organism>
<keyword evidence="3" id="KW-0378">Hydrolase</keyword>
<dbReference type="SUPFAM" id="SSF102712">
    <property type="entry name" value="JAB1/MPN domain"/>
    <property type="match status" value="1"/>
</dbReference>
<gene>
    <name evidence="7" type="ORF">ACAOBT_LOCUS12335</name>
</gene>
<evidence type="ECO:0000256" key="5">
    <source>
        <dbReference type="ARBA" id="ARBA00023049"/>
    </source>
</evidence>
<dbReference type="PROSITE" id="PS50249">
    <property type="entry name" value="MPN"/>
    <property type="match status" value="1"/>
</dbReference>
<keyword evidence="1" id="KW-0645">Protease</keyword>
<proteinExistence type="predicted"/>
<name>A0A9P0KKM9_ACAOB</name>
<evidence type="ECO:0000259" key="6">
    <source>
        <dbReference type="PROSITE" id="PS50249"/>
    </source>
</evidence>
<dbReference type="GO" id="GO:0046872">
    <property type="term" value="F:metal ion binding"/>
    <property type="evidence" value="ECO:0007669"/>
    <property type="project" value="UniProtKB-KW"/>
</dbReference>
<protein>
    <recommendedName>
        <fullName evidence="6">MPN domain-containing protein</fullName>
    </recommendedName>
</protein>
<dbReference type="Gene3D" id="3.40.140.10">
    <property type="entry name" value="Cytidine Deaminase, domain 2"/>
    <property type="match status" value="1"/>
</dbReference>
<evidence type="ECO:0000256" key="4">
    <source>
        <dbReference type="ARBA" id="ARBA00022833"/>
    </source>
</evidence>
<evidence type="ECO:0000313" key="8">
    <source>
        <dbReference type="Proteomes" id="UP001152888"/>
    </source>
</evidence>
<evidence type="ECO:0000256" key="3">
    <source>
        <dbReference type="ARBA" id="ARBA00022801"/>
    </source>
</evidence>
<dbReference type="InterPro" id="IPR028090">
    <property type="entry name" value="JAB_dom_prok"/>
</dbReference>
<keyword evidence="4" id="KW-0862">Zinc</keyword>
<dbReference type="OrthoDB" id="7464992at2759"/>
<keyword evidence="5" id="KW-0482">Metalloprotease</keyword>
<dbReference type="GO" id="GO:0006508">
    <property type="term" value="P:proteolysis"/>
    <property type="evidence" value="ECO:0007669"/>
    <property type="project" value="UniProtKB-KW"/>
</dbReference>
<dbReference type="InterPro" id="IPR037518">
    <property type="entry name" value="MPN"/>
</dbReference>
<keyword evidence="2" id="KW-0479">Metal-binding</keyword>